<dbReference type="SUPFAM" id="SSF52833">
    <property type="entry name" value="Thioredoxin-like"/>
    <property type="match status" value="1"/>
</dbReference>
<dbReference type="InterPro" id="IPR036249">
    <property type="entry name" value="Thioredoxin-like_sf"/>
</dbReference>
<dbReference type="Proteomes" id="UP000006898">
    <property type="component" value="Chromosome"/>
</dbReference>
<dbReference type="EMBL" id="FP565575">
    <property type="protein sequence ID" value="CBE68330.1"/>
    <property type="molecule type" value="Genomic_DNA"/>
</dbReference>
<dbReference type="GO" id="GO:0016491">
    <property type="term" value="F:oxidoreductase activity"/>
    <property type="evidence" value="ECO:0007669"/>
    <property type="project" value="InterPro"/>
</dbReference>
<feature type="domain" description="Alkyl hydroperoxide reductase subunit C/ Thiol specific antioxidant" evidence="1">
    <location>
        <begin position="2"/>
        <end position="54"/>
    </location>
</feature>
<reference evidence="2 3" key="1">
    <citation type="journal article" date="2010" name="Nature">
        <title>Nitrite-driven anaerobic methane oxidation by oxygenic bacteria.</title>
        <authorList>
            <person name="Ettwig K.F."/>
            <person name="Butler M.K."/>
            <person name="Le Paslier D."/>
            <person name="Pelletier E."/>
            <person name="Mangenot S."/>
            <person name="Kuypers M.M.M."/>
            <person name="Schreiber F."/>
            <person name="Dutilh B.E."/>
            <person name="Zedelius J."/>
            <person name="de Beer D."/>
            <person name="Gloerich J."/>
            <person name="Wessels H.J.C.T."/>
            <person name="van Allen T."/>
            <person name="Luesken F."/>
            <person name="Wu M."/>
            <person name="van de Pas-Schoonen K.T."/>
            <person name="Op den Camp H.J.M."/>
            <person name="Janssen-Megens E.M."/>
            <person name="Francoijs K-J."/>
            <person name="Stunnenberg H."/>
            <person name="Weissenbach J."/>
            <person name="Jetten M.S.M."/>
            <person name="Strous M."/>
        </authorList>
    </citation>
    <scope>NUCLEOTIDE SEQUENCE [LARGE SCALE GENOMIC DNA]</scope>
</reference>
<dbReference type="HOGENOM" id="CLU_2477596_0_0_0"/>
<sequence length="87" mass="9516">MLAVNIGESADRIQQYMLKHKLTFPSLVDPSSSVANLYGVRATPTRYLINRDGTAMAGSIGPRDWAGEDAQRLIEILLETGKALRKG</sequence>
<proteinExistence type="predicted"/>
<organism evidence="2 3">
    <name type="scientific">Methylomirabilis oxygeniifera</name>
    <dbReference type="NCBI Taxonomy" id="671143"/>
    <lineage>
        <taxon>Bacteria</taxon>
        <taxon>Candidatus Methylomirabilota</taxon>
        <taxon>Candidatus Methylomirabilia</taxon>
        <taxon>Candidatus Methylomirabilales</taxon>
        <taxon>Candidatus Methylomirabilaceae</taxon>
        <taxon>Candidatus Methylomirabilis</taxon>
    </lineage>
</organism>
<protein>
    <recommendedName>
        <fullName evidence="1">Alkyl hydroperoxide reductase subunit C/ Thiol specific antioxidant domain-containing protein</fullName>
    </recommendedName>
</protein>
<dbReference type="AlphaFoldDB" id="D5MF01"/>
<evidence type="ECO:0000313" key="2">
    <source>
        <dbReference type="EMBL" id="CBE68330.1"/>
    </source>
</evidence>
<gene>
    <name evidence="2" type="ORF">DAMO_1270</name>
</gene>
<evidence type="ECO:0000259" key="1">
    <source>
        <dbReference type="Pfam" id="PF00578"/>
    </source>
</evidence>
<dbReference type="GO" id="GO:0016209">
    <property type="term" value="F:antioxidant activity"/>
    <property type="evidence" value="ECO:0007669"/>
    <property type="project" value="InterPro"/>
</dbReference>
<dbReference type="Gene3D" id="3.40.30.10">
    <property type="entry name" value="Glutaredoxin"/>
    <property type="match status" value="1"/>
</dbReference>
<evidence type="ECO:0000313" key="3">
    <source>
        <dbReference type="Proteomes" id="UP000006898"/>
    </source>
</evidence>
<dbReference type="Pfam" id="PF00578">
    <property type="entry name" value="AhpC-TSA"/>
    <property type="match status" value="1"/>
</dbReference>
<accession>D5MF01</accession>
<dbReference type="CDD" id="cd02966">
    <property type="entry name" value="TlpA_like_family"/>
    <property type="match status" value="1"/>
</dbReference>
<dbReference type="eggNOG" id="COG0526">
    <property type="taxonomic scope" value="Bacteria"/>
</dbReference>
<dbReference type="InterPro" id="IPR000866">
    <property type="entry name" value="AhpC/TSA"/>
</dbReference>
<name>D5MF01_METO1</name>
<dbReference type="STRING" id="671143.DAMO_1270"/>
<dbReference type="KEGG" id="mox:DAMO_1270"/>